<dbReference type="STRING" id="205917.A0A4Y9Z663"/>
<organism evidence="9 10">
    <name type="scientific">Dentipellis fragilis</name>
    <dbReference type="NCBI Taxonomy" id="205917"/>
    <lineage>
        <taxon>Eukaryota</taxon>
        <taxon>Fungi</taxon>
        <taxon>Dikarya</taxon>
        <taxon>Basidiomycota</taxon>
        <taxon>Agaricomycotina</taxon>
        <taxon>Agaricomycetes</taxon>
        <taxon>Russulales</taxon>
        <taxon>Hericiaceae</taxon>
        <taxon>Dentipellis</taxon>
    </lineage>
</organism>
<dbReference type="SMART" id="SM00755">
    <property type="entry name" value="Grip"/>
    <property type="match status" value="1"/>
</dbReference>
<keyword evidence="10" id="KW-1185">Reference proteome</keyword>
<feature type="region of interest" description="Disordered" evidence="7">
    <location>
        <begin position="869"/>
        <end position="914"/>
    </location>
</feature>
<evidence type="ECO:0000256" key="2">
    <source>
        <dbReference type="ARBA" id="ARBA00004496"/>
    </source>
</evidence>
<feature type="compositionally biased region" description="Polar residues" evidence="7">
    <location>
        <begin position="71"/>
        <end position="90"/>
    </location>
</feature>
<reference evidence="9 10" key="1">
    <citation type="submission" date="2019-02" db="EMBL/GenBank/DDBJ databases">
        <title>Genome sequencing of the rare red list fungi Dentipellis fragilis.</title>
        <authorList>
            <person name="Buettner E."/>
            <person name="Kellner H."/>
        </authorList>
    </citation>
    <scope>NUCLEOTIDE SEQUENCE [LARGE SCALE GENOMIC DNA]</scope>
    <source>
        <strain evidence="9 10">DSM 105465</strain>
    </source>
</reference>
<sequence>MFSQFRNVVEGLAQPPRRQSQDASAHPDQGAATASLHPSLDGHILRESLSSTSHLADSALSSLRKSLAAQRTGSPVAGSTSNPASHSPSPSIERASTPKLRLEDRLRASFAIGDTSGTPTPNLSSRSSPVPVTEHPLSPSAVPLPQSPPLSDAAESFSPLSPIADPPPRPSTPPTATTTAGESPALSSDAVNADDNAESSPQVEGNPQPGARDPPEAEKVDEPVLEEAVPLPAVDEKVEEKADEKVEEKATNKVEEVADQAQEDKKNDAETAKEEPAVEVAQTVEETPQPVVDAPTIPVEDPVASAQIPSPEAQGEPVAEADAIESEKDAADAIEAAEETIIHLKEVTEADELTIETLRERLKLVEQRFSDVSTSFKRLQAEKLAADQVLKELTPVESLKDVAGFRDYLQNFNLKVEISQDEIRRLTGKLTRQDERIEELRETHRLESRSQSDLLDQVRKQLAESESLVTAGQGTTTKLKAEVAQQKAEIEKLHTEVERAKSAGKDEEEKRTKAVSLLKTVRQKLVKAEKERDEAVAEAKAIRASEKGEREKEQVERAKLQSEIDKVKGEKETAIANLKALHEREWTALKERNEKELSALRGQFELEAITTKASQDQVVNTLNGRIAGLESSVQALSTEKDGLFDHLQLRQAELESSRTHLEVLQSQNTELQYQLRESDDRLALMTEELSDLRREHESKAQGPVTSAEEVARLLSAAETRYEAKIADLRRTVATLESEQSVIEAEWSRKLAEKNKEMESMKSIVDSSMVTQQDKESTAQELRAEIDRLREESHSYLEQISKLEARALKVTELEEQAKQREAEWNVKVAALEQQNEDAKSRESQARTHNKTLRDELRKVQSSAALLERQRNPGVGYWSSPRPEAQSEAQSPPNSNSALPSRVASPRPSSPMASGTDEEVNLEYLRNVILQFLEHKEMRPNLVRVLSIILHFTPQETRRLIAKV</sequence>
<dbReference type="PANTHER" id="PTHR23157:SF25">
    <property type="entry name" value="GRIP AND COILED-COIL DOMAIN-CONTAINING PROTEIN 1"/>
    <property type="match status" value="1"/>
</dbReference>
<dbReference type="Gene3D" id="1.10.220.60">
    <property type="entry name" value="GRIP domain"/>
    <property type="match status" value="1"/>
</dbReference>
<feature type="coiled-coil region" evidence="6">
    <location>
        <begin position="661"/>
        <end position="745"/>
    </location>
</feature>
<feature type="region of interest" description="Disordered" evidence="7">
    <location>
        <begin position="1"/>
        <end position="45"/>
    </location>
</feature>
<gene>
    <name evidence="9" type="ORF">EVG20_g2639</name>
</gene>
<feature type="compositionally biased region" description="Polar residues" evidence="7">
    <location>
        <begin position="885"/>
        <end position="894"/>
    </location>
</feature>
<evidence type="ECO:0000256" key="7">
    <source>
        <dbReference type="SAM" id="MobiDB-lite"/>
    </source>
</evidence>
<evidence type="ECO:0000313" key="10">
    <source>
        <dbReference type="Proteomes" id="UP000298327"/>
    </source>
</evidence>
<evidence type="ECO:0000256" key="4">
    <source>
        <dbReference type="ARBA" id="ARBA00023054"/>
    </source>
</evidence>
<evidence type="ECO:0000259" key="8">
    <source>
        <dbReference type="PROSITE" id="PS50913"/>
    </source>
</evidence>
<proteinExistence type="predicted"/>
<protein>
    <recommendedName>
        <fullName evidence="8">GRIP domain-containing protein</fullName>
    </recommendedName>
</protein>
<dbReference type="OrthoDB" id="1926336at2759"/>
<dbReference type="PANTHER" id="PTHR23157">
    <property type="entry name" value="GRIP AND COILED-COIL DOMAIN-CONTAINING PROTEIN 1"/>
    <property type="match status" value="1"/>
</dbReference>
<feature type="region of interest" description="Disordered" evidence="7">
    <location>
        <begin position="66"/>
        <end position="296"/>
    </location>
</feature>
<comment type="caution">
    <text evidence="9">The sequence shown here is derived from an EMBL/GenBank/DDBJ whole genome shotgun (WGS) entry which is preliminary data.</text>
</comment>
<name>A0A4Y9Z663_9AGAM</name>
<feature type="coiled-coil region" evidence="6">
    <location>
        <begin position="476"/>
        <end position="584"/>
    </location>
</feature>
<dbReference type="AlphaFoldDB" id="A0A4Y9Z663"/>
<feature type="region of interest" description="Disordered" evidence="7">
    <location>
        <begin position="832"/>
        <end position="854"/>
    </location>
</feature>
<comment type="subcellular location">
    <subcellularLocation>
        <location evidence="2">Cytoplasm</location>
    </subcellularLocation>
    <subcellularLocation>
        <location evidence="1">Endomembrane system</location>
        <topology evidence="1">Peripheral membrane protein</topology>
    </subcellularLocation>
</comment>
<keyword evidence="5" id="KW-0472">Membrane</keyword>
<feature type="compositionally biased region" description="Polar residues" evidence="7">
    <location>
        <begin position="115"/>
        <end position="130"/>
    </location>
</feature>
<dbReference type="GO" id="GO:0005794">
    <property type="term" value="C:Golgi apparatus"/>
    <property type="evidence" value="ECO:0007669"/>
    <property type="project" value="TreeGrafter"/>
</dbReference>
<dbReference type="PROSITE" id="PS50913">
    <property type="entry name" value="GRIP"/>
    <property type="match status" value="1"/>
</dbReference>
<evidence type="ECO:0000256" key="1">
    <source>
        <dbReference type="ARBA" id="ARBA00004184"/>
    </source>
</evidence>
<evidence type="ECO:0000313" key="9">
    <source>
        <dbReference type="EMBL" id="TFY70356.1"/>
    </source>
</evidence>
<dbReference type="Proteomes" id="UP000298327">
    <property type="component" value="Unassembled WGS sequence"/>
</dbReference>
<feature type="compositionally biased region" description="Low complexity" evidence="7">
    <location>
        <begin position="895"/>
        <end position="912"/>
    </location>
</feature>
<evidence type="ECO:0000256" key="6">
    <source>
        <dbReference type="SAM" id="Coils"/>
    </source>
</evidence>
<keyword evidence="3" id="KW-0963">Cytoplasm</keyword>
<evidence type="ECO:0000256" key="3">
    <source>
        <dbReference type="ARBA" id="ARBA00022490"/>
    </source>
</evidence>
<feature type="compositionally biased region" description="Pro residues" evidence="7">
    <location>
        <begin position="164"/>
        <end position="173"/>
    </location>
</feature>
<feature type="compositionally biased region" description="Low complexity" evidence="7">
    <location>
        <begin position="174"/>
        <end position="185"/>
    </location>
</feature>
<evidence type="ECO:0000256" key="5">
    <source>
        <dbReference type="ARBA" id="ARBA00023136"/>
    </source>
</evidence>
<dbReference type="Pfam" id="PF01465">
    <property type="entry name" value="GRIP"/>
    <property type="match status" value="1"/>
</dbReference>
<feature type="domain" description="GRIP" evidence="8">
    <location>
        <begin position="913"/>
        <end position="961"/>
    </location>
</feature>
<keyword evidence="4 6" id="KW-0175">Coiled coil</keyword>
<dbReference type="InterPro" id="IPR051952">
    <property type="entry name" value="Golgi-autophagy_related"/>
</dbReference>
<dbReference type="InterPro" id="IPR000237">
    <property type="entry name" value="GRIP_dom"/>
</dbReference>
<feature type="compositionally biased region" description="Basic and acidic residues" evidence="7">
    <location>
        <begin position="234"/>
        <end position="276"/>
    </location>
</feature>
<feature type="compositionally biased region" description="Basic and acidic residues" evidence="7">
    <location>
        <begin position="835"/>
        <end position="854"/>
    </location>
</feature>
<accession>A0A4Y9Z663</accession>
<feature type="coiled-coil region" evidence="6">
    <location>
        <begin position="409"/>
        <end position="443"/>
    </location>
</feature>
<feature type="compositionally biased region" description="Basic and acidic residues" evidence="7">
    <location>
        <begin position="213"/>
        <end position="222"/>
    </location>
</feature>
<dbReference type="EMBL" id="SEOQ01000105">
    <property type="protein sequence ID" value="TFY70356.1"/>
    <property type="molecule type" value="Genomic_DNA"/>
</dbReference>